<reference evidence="6" key="1">
    <citation type="journal article" date="2016" name="Front. Microbiol.">
        <title>Genome Sequence of the Piezophilic, Mesophilic Sulfate-Reducing Bacterium Desulfovibrio indicus J2T.</title>
        <authorList>
            <person name="Cao J."/>
            <person name="Maignien L."/>
            <person name="Shao Z."/>
            <person name="Alain K."/>
            <person name="Jebbar M."/>
        </authorList>
    </citation>
    <scope>NUCLEOTIDE SEQUENCE</scope>
    <source>
        <strain evidence="6">DSM 21893</strain>
    </source>
</reference>
<keyword evidence="4" id="KW-0677">Repeat</keyword>
<dbReference type="AlphaFoldDB" id="A0AAV4Z7K2"/>
<keyword evidence="7" id="KW-1185">Reference proteome</keyword>
<evidence type="ECO:0000256" key="2">
    <source>
        <dbReference type="ARBA" id="ARBA00004613"/>
    </source>
</evidence>
<comment type="caution">
    <text evidence="6">The sequence shown here is derived from an EMBL/GenBank/DDBJ whole genome shotgun (WGS) entry which is preliminary data.</text>
</comment>
<dbReference type="GO" id="GO:0008237">
    <property type="term" value="F:metallopeptidase activity"/>
    <property type="evidence" value="ECO:0007669"/>
    <property type="project" value="InterPro"/>
</dbReference>
<feature type="domain" description="Peptidase M10 serralysin C-terminal" evidence="5">
    <location>
        <begin position="214"/>
        <end position="354"/>
    </location>
</feature>
<gene>
    <name evidence="6" type="ORF">OICFNHDK_2131</name>
</gene>
<dbReference type="InterPro" id="IPR011049">
    <property type="entry name" value="Serralysin-like_metalloprot_C"/>
</dbReference>
<dbReference type="GO" id="GO:0005509">
    <property type="term" value="F:calcium ion binding"/>
    <property type="evidence" value="ECO:0007669"/>
    <property type="project" value="InterPro"/>
</dbReference>
<dbReference type="InterPro" id="IPR024079">
    <property type="entry name" value="MetalloPept_cat_dom_sf"/>
</dbReference>
<keyword evidence="3" id="KW-0964">Secreted</keyword>
<evidence type="ECO:0000313" key="7">
    <source>
        <dbReference type="Proteomes" id="UP001055307"/>
    </source>
</evidence>
<dbReference type="EMBL" id="BPQF01000011">
    <property type="protein sequence ID" value="GJD39668.1"/>
    <property type="molecule type" value="Genomic_DNA"/>
</dbReference>
<proteinExistence type="predicted"/>
<accession>A0AAV4Z7K2</accession>
<dbReference type="Proteomes" id="UP001055307">
    <property type="component" value="Unassembled WGS sequence"/>
</dbReference>
<dbReference type="GO" id="GO:0005615">
    <property type="term" value="C:extracellular space"/>
    <property type="evidence" value="ECO:0007669"/>
    <property type="project" value="InterPro"/>
</dbReference>
<dbReference type="Pfam" id="PF00353">
    <property type="entry name" value="HemolysinCabind"/>
    <property type="match status" value="2"/>
</dbReference>
<sequence length="514" mass="53090">MADLFKPVGVTGNAVVDSLILGGAWNAATLTYGFKAQDIDANGIDDFSEGDWKAFYREIYDTVSSVANVDFVEGSVARAQLIQRLDVGGGGESGTPAQGTTSLETAVGIDPTSVKGAADVVRLGTYSETWIHEIGHSLGLGHPHDGENGKLPGVVEPGDFGTGNLNSQIYTVMGYTFPFWGEDNPFTPEHDENTALNAQPGSFGAIDIAALQHLYGARAHNTGNDVYRFSDDVDANRGYTTIWDTGGSDTIVYEGSSAAKIDLRAATLKAEIGGGGWLSTSEPLTGGVTIANGVSIEKAKGGAGDDILIGNDGANRLDGGRGADRMSGGLGNDTYVTDGRDTIEEAARSGTDHVLSSASHRLGTNLEALRLFGSNAVDGIGNAVANTITGNGAANMLTGGAGNDVLTGGEGADTFLFRTWPGTGNTDHIRDFSIAEDVVTLSSKVFTALRAGALAEDAFKDLSSGSTDADDRVLYDATTGTLSYDADGSGAGTARTFAVIDTTVLLTFADVLVV</sequence>
<name>A0AAV4Z7K2_9HYPH</name>
<dbReference type="PRINTS" id="PR00313">
    <property type="entry name" value="CABNDNGRPT"/>
</dbReference>
<dbReference type="InterPro" id="IPR013858">
    <property type="entry name" value="Peptidase_M10B_C"/>
</dbReference>
<evidence type="ECO:0000256" key="3">
    <source>
        <dbReference type="ARBA" id="ARBA00022525"/>
    </source>
</evidence>
<evidence type="ECO:0000256" key="4">
    <source>
        <dbReference type="ARBA" id="ARBA00022737"/>
    </source>
</evidence>
<dbReference type="InterPro" id="IPR001343">
    <property type="entry name" value="Hemolysn_Ca-bd"/>
</dbReference>
<protein>
    <recommendedName>
        <fullName evidence="5">Peptidase M10 serralysin C-terminal domain-containing protein</fullName>
    </recommendedName>
</protein>
<evidence type="ECO:0000313" key="6">
    <source>
        <dbReference type="EMBL" id="GJD39668.1"/>
    </source>
</evidence>
<comment type="subcellular location">
    <subcellularLocation>
        <location evidence="2">Secreted</location>
    </subcellularLocation>
</comment>
<dbReference type="Gene3D" id="3.40.390.10">
    <property type="entry name" value="Collagenase (Catalytic Domain)"/>
    <property type="match status" value="1"/>
</dbReference>
<dbReference type="Pfam" id="PF08548">
    <property type="entry name" value="Peptidase_M10_C"/>
    <property type="match status" value="1"/>
</dbReference>
<dbReference type="SUPFAM" id="SSF55486">
    <property type="entry name" value="Metalloproteases ('zincins'), catalytic domain"/>
    <property type="match status" value="1"/>
</dbReference>
<organism evidence="6 7">
    <name type="scientific">Methylobacterium bullatum</name>
    <dbReference type="NCBI Taxonomy" id="570505"/>
    <lineage>
        <taxon>Bacteria</taxon>
        <taxon>Pseudomonadati</taxon>
        <taxon>Pseudomonadota</taxon>
        <taxon>Alphaproteobacteria</taxon>
        <taxon>Hyphomicrobiales</taxon>
        <taxon>Methylobacteriaceae</taxon>
        <taxon>Methylobacterium</taxon>
    </lineage>
</organism>
<reference evidence="6" key="2">
    <citation type="submission" date="2021-08" db="EMBL/GenBank/DDBJ databases">
        <authorList>
            <person name="Tani A."/>
            <person name="Ola A."/>
            <person name="Ogura Y."/>
            <person name="Katsura K."/>
            <person name="Hayashi T."/>
        </authorList>
    </citation>
    <scope>NUCLEOTIDE SEQUENCE</scope>
    <source>
        <strain evidence="6">DSM 21893</strain>
    </source>
</reference>
<evidence type="ECO:0000256" key="1">
    <source>
        <dbReference type="ARBA" id="ARBA00001913"/>
    </source>
</evidence>
<dbReference type="Gene3D" id="2.150.10.10">
    <property type="entry name" value="Serralysin-like metalloprotease, C-terminal"/>
    <property type="match status" value="2"/>
</dbReference>
<comment type="cofactor">
    <cofactor evidence="1">
        <name>Ca(2+)</name>
        <dbReference type="ChEBI" id="CHEBI:29108"/>
    </cofactor>
</comment>
<dbReference type="SUPFAM" id="SSF51120">
    <property type="entry name" value="beta-Roll"/>
    <property type="match status" value="2"/>
</dbReference>
<evidence type="ECO:0000259" key="5">
    <source>
        <dbReference type="Pfam" id="PF08548"/>
    </source>
</evidence>
<dbReference type="RefSeq" id="WP_147833519.1">
    <property type="nucleotide sequence ID" value="NZ_BPQF01000011.1"/>
</dbReference>